<keyword evidence="3" id="KW-1185">Reference proteome</keyword>
<sequence>MAYKPRVFSISSGTAFLPHFVDALLSGMLIDNFAPNGDIQTALADSLIYVPTRRAARTLRLAFVERSDTQSTFLPTIRALGDVDEDSFLFIENQINALDSPIGESERLFLLARLIRPWRENLPAHLRAMFDTEDVLIPAHSADAIWLAQDLAHLMDEIETEGADWSKLKDIAPDMVAEWWQITLDFLTIVTQNWPQILQERKRSNPAEWRNQVLTMHAETLRRTQPDKPIIAAGVSGSIPAVSHLLKVISSLPKGAVVLPGLDFHMDEEQWDALSSSNKEKTACNFFDHAENVFSHPQYHLKKLLTLMECQRHHVCEIGQQSATKKRRMALLSEALRPASTTDKWIQIVRDDYESLCADWSFIEAINEHEEALAIAVALRKAIEEPKKTAALITNDRNLARRVSAELQRFGIEANDSGGIPLAQTLPVTLLRLILENVLQPNDPIAFLSLLKHPLTALQQNRYRLREMAENFELFVLRGNTGRISLCECDQFLEKWIETYTHHDSEINPLDQQKYEEARFLCHLLKKAVEPLTFLIKQEKECTINEAAIATVEVFENFGRNEDNSLAHLYQHEAGQALSNFLRELVSDQSGLTFHLYEWPAMFSAIIATRSVTPSPGGHPRLFIWGTLESRLQTVDTVVIGGLNEESWPMSTRNDAFLSRSMKMMLTLEPAEQRVGLSAHDFQWAMGMDKVVMSRALRVNHTPSIPSRWLQRIETVVGKQIWKQIRARGEILLHWAKLLDHTSLISGVERPCPVPPLEMRPRHFSVTEIETLRYDPYAIYAKKILRLKPLKALIHDPGATERGILYHAILADFCTQIKNPNAANALNMLLAIGRKEFDKCNFPSDIEVIWWTSFEDLAPRLIQWEQSLGPRERYAEIVSQKIPIGTTGVTLSGRADRFDILPDKTVEILDFKTSTLPSSKQIRKLLFPQLALETALLIKGAFPDFQDLIPSNLFYIPLNEKGEIKSQSILLKKKEVKTHLNAVNFGKIAWEKLIALITYYQNPQQGYLSHAVPMLKRSEGDYDHLARLWEWSSDLHKAEKS</sequence>
<dbReference type="EMBL" id="JACIFE010000001">
    <property type="protein sequence ID" value="MBB4075907.1"/>
    <property type="molecule type" value="Genomic_DNA"/>
</dbReference>
<dbReference type="Proteomes" id="UP000585970">
    <property type="component" value="Unassembled WGS sequence"/>
</dbReference>
<dbReference type="EC" id="3.6.4.12" evidence="2"/>
<accession>A0A840DZ97</accession>
<dbReference type="RefSeq" id="WP_183193534.1">
    <property type="nucleotide sequence ID" value="NZ_JACIFE010000001.1"/>
</dbReference>
<gene>
    <name evidence="2" type="ORF">GGR08_000188</name>
</gene>
<keyword evidence="2" id="KW-0347">Helicase</keyword>
<keyword evidence="2" id="KW-0067">ATP-binding</keyword>
<proteinExistence type="predicted"/>
<dbReference type="SUPFAM" id="SSF52540">
    <property type="entry name" value="P-loop containing nucleoside triphosphate hydrolases"/>
    <property type="match status" value="1"/>
</dbReference>
<dbReference type="InterPro" id="IPR027417">
    <property type="entry name" value="P-loop_NTPase"/>
</dbReference>
<keyword evidence="2" id="KW-0547">Nucleotide-binding</keyword>
<dbReference type="NCBIfam" id="TIGR02786">
    <property type="entry name" value="addB_alphas"/>
    <property type="match status" value="1"/>
</dbReference>
<organism evidence="2 3">
    <name type="scientific">Bartonella fuyuanensis</name>
    <dbReference type="NCBI Taxonomy" id="1460968"/>
    <lineage>
        <taxon>Bacteria</taxon>
        <taxon>Pseudomonadati</taxon>
        <taxon>Pseudomonadota</taxon>
        <taxon>Alphaproteobacteria</taxon>
        <taxon>Hyphomicrobiales</taxon>
        <taxon>Bartonellaceae</taxon>
        <taxon>Bartonella</taxon>
    </lineage>
</organism>
<evidence type="ECO:0000259" key="1">
    <source>
        <dbReference type="Pfam" id="PF12705"/>
    </source>
</evidence>
<dbReference type="AlphaFoldDB" id="A0A840DZ97"/>
<dbReference type="InterPro" id="IPR038726">
    <property type="entry name" value="PDDEXK_AddAB-type"/>
</dbReference>
<feature type="domain" description="PD-(D/E)XK endonuclease-like" evidence="1">
    <location>
        <begin position="763"/>
        <end position="963"/>
    </location>
</feature>
<dbReference type="GO" id="GO:0016787">
    <property type="term" value="F:hydrolase activity"/>
    <property type="evidence" value="ECO:0007669"/>
    <property type="project" value="UniProtKB-KW"/>
</dbReference>
<evidence type="ECO:0000313" key="3">
    <source>
        <dbReference type="Proteomes" id="UP000585970"/>
    </source>
</evidence>
<comment type="caution">
    <text evidence="2">The sequence shown here is derived from an EMBL/GenBank/DDBJ whole genome shotgun (WGS) entry which is preliminary data.</text>
</comment>
<reference evidence="2 3" key="1">
    <citation type="submission" date="2020-08" db="EMBL/GenBank/DDBJ databases">
        <title>Genomic Encyclopedia of Type Strains, Phase IV (KMG-IV): sequencing the most valuable type-strain genomes for metagenomic binning, comparative biology and taxonomic classification.</title>
        <authorList>
            <person name="Goeker M."/>
        </authorList>
    </citation>
    <scope>NUCLEOTIDE SEQUENCE [LARGE SCALE GENOMIC DNA]</scope>
    <source>
        <strain evidence="2 3">DSM 100694</strain>
    </source>
</reference>
<dbReference type="GO" id="GO:0003678">
    <property type="term" value="F:DNA helicase activity"/>
    <property type="evidence" value="ECO:0007669"/>
    <property type="project" value="UniProtKB-EC"/>
</dbReference>
<name>A0A840DZ97_9HYPH</name>
<dbReference type="Pfam" id="PF12705">
    <property type="entry name" value="PDDEXK_1"/>
    <property type="match status" value="1"/>
</dbReference>
<keyword evidence="2" id="KW-0378">Hydrolase</keyword>
<protein>
    <submittedName>
        <fullName evidence="2">ATP-dependent helicase/nuclease subunit B</fullName>
        <ecNumber evidence="2">3.1.-.-</ecNumber>
        <ecNumber evidence="2">3.6.4.12</ecNumber>
    </submittedName>
</protein>
<dbReference type="EC" id="3.1.-.-" evidence="2"/>
<dbReference type="Gene3D" id="3.90.320.10">
    <property type="match status" value="1"/>
</dbReference>
<dbReference type="InterPro" id="IPR011604">
    <property type="entry name" value="PDDEXK-like_dom_sf"/>
</dbReference>
<dbReference type="InterPro" id="IPR014153">
    <property type="entry name" value="Ds_break_AddB"/>
</dbReference>
<evidence type="ECO:0000313" key="2">
    <source>
        <dbReference type="EMBL" id="MBB4075907.1"/>
    </source>
</evidence>